<dbReference type="AlphaFoldDB" id="A0A2Z3H4H3"/>
<keyword evidence="2" id="KW-1185">Reference proteome</keyword>
<accession>A0A2Z3H4H3</accession>
<reference evidence="1 2" key="1">
    <citation type="submission" date="2018-01" db="EMBL/GenBank/DDBJ databases">
        <title>G. obscuriglobus.</title>
        <authorList>
            <person name="Franke J."/>
            <person name="Blomberg W."/>
            <person name="Selmecki A."/>
        </authorList>
    </citation>
    <scope>NUCLEOTIDE SEQUENCE [LARGE SCALE GENOMIC DNA]</scope>
    <source>
        <strain evidence="1 2">DSM 5831</strain>
    </source>
</reference>
<name>A0A2Z3H4H3_9BACT</name>
<protein>
    <submittedName>
        <fullName evidence="1">Uncharacterized protein</fullName>
    </submittedName>
</protein>
<dbReference type="Proteomes" id="UP000245802">
    <property type="component" value="Chromosome"/>
</dbReference>
<dbReference type="EMBL" id="CP025958">
    <property type="protein sequence ID" value="AWM38607.1"/>
    <property type="molecule type" value="Genomic_DNA"/>
</dbReference>
<evidence type="ECO:0000313" key="2">
    <source>
        <dbReference type="Proteomes" id="UP000245802"/>
    </source>
</evidence>
<proteinExistence type="predicted"/>
<organism evidence="1 2">
    <name type="scientific">Gemmata obscuriglobus</name>
    <dbReference type="NCBI Taxonomy" id="114"/>
    <lineage>
        <taxon>Bacteria</taxon>
        <taxon>Pseudomonadati</taxon>
        <taxon>Planctomycetota</taxon>
        <taxon>Planctomycetia</taxon>
        <taxon>Gemmatales</taxon>
        <taxon>Gemmataceae</taxon>
        <taxon>Gemmata</taxon>
    </lineage>
</organism>
<gene>
    <name evidence="1" type="ORF">C1280_17530</name>
</gene>
<sequence>MHGPHPVNGYEVQVEAFFLKNGVTNPDLQTIRRSFNPTKVDKVEQTVKITLGAGTYNGKGVNSFTILEARHAGAMKGKIAWAGATTEITLKITIDKQGAVTFTGPWSNN</sequence>
<dbReference type="KEGG" id="gog:C1280_17530"/>
<evidence type="ECO:0000313" key="1">
    <source>
        <dbReference type="EMBL" id="AWM38607.1"/>
    </source>
</evidence>